<evidence type="ECO:0000313" key="3">
    <source>
        <dbReference type="Proteomes" id="UP000559027"/>
    </source>
</evidence>
<accession>A0A8H5CRT7</accession>
<comment type="caution">
    <text evidence="2">The sequence shown here is derived from an EMBL/GenBank/DDBJ whole genome shotgun (WGS) entry which is preliminary data.</text>
</comment>
<dbReference type="InterPro" id="IPR003615">
    <property type="entry name" value="HNH_nuc"/>
</dbReference>
<sequence length="333" mass="37511">MSALPNLPRVFEASTTIFGAYNTIKALERSSDTPEKLILARILGYLILEGPNDQARVKVAQEVNSCKTDDDKYVLGKTYMQYFLRVFRKTKGRTPAHSSQVSHPSFNAIQARLRDKLIRPPEDYQTAKRDALIRDGHRCPISGAYDRESLKIYPELRDMVLKAQVPAYGLHCSHIFPDIVNKGVEEDPSEETSKTATAKANYAASVWAVLERFGYTTLSEELDGKNIHRLDNILILDPVAHDHFDHLELWFEPVPGRKNTLLYQTLRRVPNPQLLELHAACARVARLSGAGEYIEKVLMELEDSKVLAKDGGSALALEYALIPWVNAEIRIEA</sequence>
<gene>
    <name evidence="2" type="ORF">D9756_011138</name>
</gene>
<proteinExistence type="predicted"/>
<protein>
    <recommendedName>
        <fullName evidence="1">HNH nuclease domain-containing protein</fullName>
    </recommendedName>
</protein>
<dbReference type="Proteomes" id="UP000559027">
    <property type="component" value="Unassembled WGS sequence"/>
</dbReference>
<name>A0A8H5CRT7_9AGAR</name>
<keyword evidence="3" id="KW-1185">Reference proteome</keyword>
<evidence type="ECO:0000313" key="2">
    <source>
        <dbReference type="EMBL" id="KAF5346209.1"/>
    </source>
</evidence>
<reference evidence="2 3" key="1">
    <citation type="journal article" date="2020" name="ISME J.">
        <title>Uncovering the hidden diversity of litter-decomposition mechanisms in mushroom-forming fungi.</title>
        <authorList>
            <person name="Floudas D."/>
            <person name="Bentzer J."/>
            <person name="Ahren D."/>
            <person name="Johansson T."/>
            <person name="Persson P."/>
            <person name="Tunlid A."/>
        </authorList>
    </citation>
    <scope>NUCLEOTIDE SEQUENCE [LARGE SCALE GENOMIC DNA]</scope>
    <source>
        <strain evidence="2 3">CBS 146.42</strain>
    </source>
</reference>
<evidence type="ECO:0000259" key="1">
    <source>
        <dbReference type="Pfam" id="PF13391"/>
    </source>
</evidence>
<dbReference type="AlphaFoldDB" id="A0A8H5CRT7"/>
<feature type="domain" description="HNH nuclease" evidence="1">
    <location>
        <begin position="159"/>
        <end position="247"/>
    </location>
</feature>
<organism evidence="2 3">
    <name type="scientific">Leucocoprinus leucothites</name>
    <dbReference type="NCBI Taxonomy" id="201217"/>
    <lineage>
        <taxon>Eukaryota</taxon>
        <taxon>Fungi</taxon>
        <taxon>Dikarya</taxon>
        <taxon>Basidiomycota</taxon>
        <taxon>Agaricomycotina</taxon>
        <taxon>Agaricomycetes</taxon>
        <taxon>Agaricomycetidae</taxon>
        <taxon>Agaricales</taxon>
        <taxon>Agaricineae</taxon>
        <taxon>Agaricaceae</taxon>
        <taxon>Leucocoprinus</taxon>
    </lineage>
</organism>
<dbReference type="EMBL" id="JAACJO010000035">
    <property type="protein sequence ID" value="KAF5346209.1"/>
    <property type="molecule type" value="Genomic_DNA"/>
</dbReference>
<dbReference type="OrthoDB" id="2104739at2759"/>
<dbReference type="Pfam" id="PF13391">
    <property type="entry name" value="HNH_2"/>
    <property type="match status" value="1"/>
</dbReference>